<dbReference type="EMBL" id="BMLS01000001">
    <property type="protein sequence ID" value="GGO63364.1"/>
    <property type="molecule type" value="Genomic_DNA"/>
</dbReference>
<name>A0A917YRX6_9ALTE</name>
<dbReference type="AlphaFoldDB" id="A0A917YRX6"/>
<dbReference type="SUPFAM" id="SSF54523">
    <property type="entry name" value="Pili subunits"/>
    <property type="match status" value="1"/>
</dbReference>
<evidence type="ECO:0000256" key="1">
    <source>
        <dbReference type="ARBA" id="ARBA00022481"/>
    </source>
</evidence>
<organism evidence="3 4">
    <name type="scientific">Bowmanella pacifica</name>
    <dbReference type="NCBI Taxonomy" id="502051"/>
    <lineage>
        <taxon>Bacteria</taxon>
        <taxon>Pseudomonadati</taxon>
        <taxon>Pseudomonadota</taxon>
        <taxon>Gammaproteobacteria</taxon>
        <taxon>Alteromonadales</taxon>
        <taxon>Alteromonadaceae</taxon>
        <taxon>Bowmanella</taxon>
    </lineage>
</organism>
<reference evidence="3" key="2">
    <citation type="submission" date="2020-09" db="EMBL/GenBank/DDBJ databases">
        <authorList>
            <person name="Sun Q."/>
            <person name="Zhou Y."/>
        </authorList>
    </citation>
    <scope>NUCLEOTIDE SEQUENCE</scope>
    <source>
        <strain evidence="3">CGMCC 1.7086</strain>
    </source>
</reference>
<keyword evidence="1" id="KW-0488">Methylation</keyword>
<dbReference type="InterPro" id="IPR012902">
    <property type="entry name" value="N_methyl_site"/>
</dbReference>
<reference evidence="3" key="1">
    <citation type="journal article" date="2014" name="Int. J. Syst. Evol. Microbiol.">
        <title>Complete genome sequence of Corynebacterium casei LMG S-19264T (=DSM 44701T), isolated from a smear-ripened cheese.</title>
        <authorList>
            <consortium name="US DOE Joint Genome Institute (JGI-PGF)"/>
            <person name="Walter F."/>
            <person name="Albersmeier A."/>
            <person name="Kalinowski J."/>
            <person name="Ruckert C."/>
        </authorList>
    </citation>
    <scope>NUCLEOTIDE SEQUENCE</scope>
    <source>
        <strain evidence="3">CGMCC 1.7086</strain>
    </source>
</reference>
<dbReference type="Pfam" id="PF07963">
    <property type="entry name" value="N_methyl"/>
    <property type="match status" value="1"/>
</dbReference>
<keyword evidence="2" id="KW-0472">Membrane</keyword>
<keyword evidence="2" id="KW-1133">Transmembrane helix</keyword>
<keyword evidence="2" id="KW-0812">Transmembrane</keyword>
<evidence type="ECO:0000256" key="2">
    <source>
        <dbReference type="SAM" id="Phobius"/>
    </source>
</evidence>
<comment type="caution">
    <text evidence="3">The sequence shown here is derived from an EMBL/GenBank/DDBJ whole genome shotgun (WGS) entry which is preliminary data.</text>
</comment>
<dbReference type="PRINTS" id="PR00813">
    <property type="entry name" value="BCTERIALGSPG"/>
</dbReference>
<dbReference type="PROSITE" id="PS00018">
    <property type="entry name" value="EF_HAND_1"/>
    <property type="match status" value="1"/>
</dbReference>
<dbReference type="InterPro" id="IPR045584">
    <property type="entry name" value="Pilin-like"/>
</dbReference>
<dbReference type="GO" id="GO:0043683">
    <property type="term" value="P:type IV pilus assembly"/>
    <property type="evidence" value="ECO:0007669"/>
    <property type="project" value="InterPro"/>
</dbReference>
<dbReference type="PROSITE" id="PS00409">
    <property type="entry name" value="PROKAR_NTER_METHYL"/>
    <property type="match status" value="1"/>
</dbReference>
<dbReference type="PANTHER" id="PTHR30093">
    <property type="entry name" value="GENERAL SECRETION PATHWAY PROTEIN G"/>
    <property type="match status" value="1"/>
</dbReference>
<dbReference type="NCBIfam" id="TIGR02532">
    <property type="entry name" value="IV_pilin_GFxxxE"/>
    <property type="match status" value="1"/>
</dbReference>
<keyword evidence="4" id="KW-1185">Reference proteome</keyword>
<gene>
    <name evidence="3" type="ORF">GCM10010982_00230</name>
</gene>
<dbReference type="InterPro" id="IPR031982">
    <property type="entry name" value="PilE-like"/>
</dbReference>
<proteinExistence type="predicted"/>
<evidence type="ECO:0000313" key="3">
    <source>
        <dbReference type="EMBL" id="GGO63364.1"/>
    </source>
</evidence>
<dbReference type="Gene3D" id="3.30.700.10">
    <property type="entry name" value="Glycoprotein, Type 4 Pilin"/>
    <property type="match status" value="1"/>
</dbReference>
<dbReference type="RefSeq" id="WP_188688497.1">
    <property type="nucleotide sequence ID" value="NZ_BMLS01000001.1"/>
</dbReference>
<evidence type="ECO:0000313" key="4">
    <source>
        <dbReference type="Proteomes" id="UP000606935"/>
    </source>
</evidence>
<dbReference type="Pfam" id="PF16732">
    <property type="entry name" value="ComP_DUS"/>
    <property type="match status" value="1"/>
</dbReference>
<dbReference type="InterPro" id="IPR018247">
    <property type="entry name" value="EF_Hand_1_Ca_BS"/>
</dbReference>
<dbReference type="GO" id="GO:0015627">
    <property type="term" value="C:type II protein secretion system complex"/>
    <property type="evidence" value="ECO:0007669"/>
    <property type="project" value="InterPro"/>
</dbReference>
<dbReference type="PANTHER" id="PTHR30093:SF47">
    <property type="entry name" value="TYPE IV PILUS NON-CORE MINOR PILIN PILE"/>
    <property type="match status" value="1"/>
</dbReference>
<protein>
    <submittedName>
        <fullName evidence="3">Prepilin-type N-terminal cleavage/methylation domain-containing protein</fullName>
    </submittedName>
</protein>
<accession>A0A917YRX6</accession>
<feature type="transmembrane region" description="Helical" evidence="2">
    <location>
        <begin position="12"/>
        <end position="32"/>
    </location>
</feature>
<sequence>MNENNSRGYTLVELMIVVAIVGIIAAVAYPSYINYTISGYRSTAQADLMALAGAMERHRAANFSYKGAATGGADTGSPGVFHAHSPSAEPVTNKRYSLSIDAVNASGSNFVLKATPASGTSQASDGALFYYSDGRKAWDKDNGGSISASEYCWRC</sequence>
<dbReference type="Proteomes" id="UP000606935">
    <property type="component" value="Unassembled WGS sequence"/>
</dbReference>
<dbReference type="GO" id="GO:0015628">
    <property type="term" value="P:protein secretion by the type II secretion system"/>
    <property type="evidence" value="ECO:0007669"/>
    <property type="project" value="InterPro"/>
</dbReference>
<dbReference type="InterPro" id="IPR000983">
    <property type="entry name" value="Bac_GSPG_pilin"/>
</dbReference>